<comment type="domain">
    <text evidence="6">The RING-type zinc finger domain is responsible for E3 ligase activity.</text>
</comment>
<dbReference type="Proteomes" id="UP001374584">
    <property type="component" value="Unassembled WGS sequence"/>
</dbReference>
<keyword evidence="3 6" id="KW-0808">Transferase</keyword>
<keyword evidence="4 6" id="KW-0833">Ubl conjugation pathway</keyword>
<feature type="domain" description="RING-type" evidence="7">
    <location>
        <begin position="165"/>
        <end position="206"/>
    </location>
</feature>
<dbReference type="InterPro" id="IPR001841">
    <property type="entry name" value="Znf_RING"/>
</dbReference>
<dbReference type="SMART" id="SM00184">
    <property type="entry name" value="RING"/>
    <property type="match status" value="1"/>
</dbReference>
<protein>
    <recommendedName>
        <fullName evidence="6">E3 ubiquitin-protein ligase RMA</fullName>
        <ecNumber evidence="6">2.3.2.27</ecNumber>
    </recommendedName>
    <alternativeName>
        <fullName evidence="6">Protein RING membrane-anchor</fullName>
    </alternativeName>
    <alternativeName>
        <fullName evidence="6">RING-type E3 ubiquitin transferase RMA</fullName>
    </alternativeName>
</protein>
<evidence type="ECO:0000256" key="5">
    <source>
        <dbReference type="PROSITE-ProRule" id="PRU00175"/>
    </source>
</evidence>
<comment type="catalytic activity">
    <reaction evidence="1 6">
        <text>S-ubiquitinyl-[E2 ubiquitin-conjugating enzyme]-L-cysteine + [acceptor protein]-L-lysine = [E2 ubiquitin-conjugating enzyme]-L-cysteine + N(6)-ubiquitinyl-[acceptor protein]-L-lysine.</text>
        <dbReference type="EC" id="2.3.2.27"/>
    </reaction>
</comment>
<proteinExistence type="predicted"/>
<keyword evidence="9" id="KW-1185">Reference proteome</keyword>
<dbReference type="PROSITE" id="PS50089">
    <property type="entry name" value="ZF_RING_2"/>
    <property type="match status" value="1"/>
</dbReference>
<name>A0AAN9R096_PHACN</name>
<dbReference type="EMBL" id="JAYMYR010000007">
    <property type="protein sequence ID" value="KAK7354437.1"/>
    <property type="molecule type" value="Genomic_DNA"/>
</dbReference>
<evidence type="ECO:0000256" key="4">
    <source>
        <dbReference type="ARBA" id="ARBA00022786"/>
    </source>
</evidence>
<evidence type="ECO:0000256" key="2">
    <source>
        <dbReference type="ARBA" id="ARBA00004906"/>
    </source>
</evidence>
<organism evidence="8 9">
    <name type="scientific">Phaseolus coccineus</name>
    <name type="common">Scarlet runner bean</name>
    <name type="synonym">Phaseolus multiflorus</name>
    <dbReference type="NCBI Taxonomy" id="3886"/>
    <lineage>
        <taxon>Eukaryota</taxon>
        <taxon>Viridiplantae</taxon>
        <taxon>Streptophyta</taxon>
        <taxon>Embryophyta</taxon>
        <taxon>Tracheophyta</taxon>
        <taxon>Spermatophyta</taxon>
        <taxon>Magnoliopsida</taxon>
        <taxon>eudicotyledons</taxon>
        <taxon>Gunneridae</taxon>
        <taxon>Pentapetalae</taxon>
        <taxon>rosids</taxon>
        <taxon>fabids</taxon>
        <taxon>Fabales</taxon>
        <taxon>Fabaceae</taxon>
        <taxon>Papilionoideae</taxon>
        <taxon>50 kb inversion clade</taxon>
        <taxon>NPAAA clade</taxon>
        <taxon>indigoferoid/millettioid clade</taxon>
        <taxon>Phaseoleae</taxon>
        <taxon>Phaseolus</taxon>
    </lineage>
</organism>
<dbReference type="SUPFAM" id="SSF57850">
    <property type="entry name" value="RING/U-box"/>
    <property type="match status" value="1"/>
</dbReference>
<comment type="function">
    <text evidence="6">E3 ubiquitin-protein ligase.</text>
</comment>
<dbReference type="InterPro" id="IPR045103">
    <property type="entry name" value="RNF5/RNF185-like"/>
</dbReference>
<reference evidence="8 9" key="1">
    <citation type="submission" date="2024-01" db="EMBL/GenBank/DDBJ databases">
        <title>The genomes of 5 underutilized Papilionoideae crops provide insights into root nodulation and disease resistanc.</title>
        <authorList>
            <person name="Jiang F."/>
        </authorList>
    </citation>
    <scope>NUCLEOTIDE SEQUENCE [LARGE SCALE GENOMIC DNA]</scope>
    <source>
        <strain evidence="8">JINMINGXINNONG_FW02</strain>
        <tissue evidence="8">Leaves</tissue>
    </source>
</reference>
<keyword evidence="6" id="KW-0862">Zinc</keyword>
<dbReference type="AlphaFoldDB" id="A0AAN9R096"/>
<dbReference type="PANTHER" id="PTHR12313">
    <property type="entry name" value="E3 UBIQUITIN-PROTEIN LIGASE RNF5-RELATED"/>
    <property type="match status" value="1"/>
</dbReference>
<keyword evidence="5 6" id="KW-0863">Zinc-finger</keyword>
<dbReference type="Gene3D" id="3.30.40.10">
    <property type="entry name" value="Zinc/RING finger domain, C3HC4 (zinc finger)"/>
    <property type="match status" value="1"/>
</dbReference>
<dbReference type="GO" id="GO:0005789">
    <property type="term" value="C:endoplasmic reticulum membrane"/>
    <property type="evidence" value="ECO:0007669"/>
    <property type="project" value="UniProtKB-SubCell"/>
</dbReference>
<evidence type="ECO:0000256" key="1">
    <source>
        <dbReference type="ARBA" id="ARBA00000900"/>
    </source>
</evidence>
<accession>A0AAN9R096</accession>
<evidence type="ECO:0000313" key="9">
    <source>
        <dbReference type="Proteomes" id="UP001374584"/>
    </source>
</evidence>
<gene>
    <name evidence="8" type="ORF">VNO80_19900</name>
</gene>
<dbReference type="GO" id="GO:0061630">
    <property type="term" value="F:ubiquitin protein ligase activity"/>
    <property type="evidence" value="ECO:0007669"/>
    <property type="project" value="UniProtKB-UniRule"/>
</dbReference>
<dbReference type="InterPro" id="IPR013083">
    <property type="entry name" value="Znf_RING/FYVE/PHD"/>
</dbReference>
<dbReference type="GO" id="GO:0006511">
    <property type="term" value="P:ubiquitin-dependent protein catabolic process"/>
    <property type="evidence" value="ECO:0007669"/>
    <property type="project" value="UniProtKB-UniRule"/>
</dbReference>
<comment type="pathway">
    <text evidence="2 6">Protein modification; protein ubiquitination.</text>
</comment>
<sequence>MAKHPSVVPFLGSEVSCKNVWNGEAVRAISSSSVWKHGFPRIAMESDSHMGIKLISTGFKALISVHEHVQDRIRRLLEVVPSRTEQHQSRPPAGSGIQISHSTGESAVVTGAQVEGMEHQRVEERIDESGKRRMMKGVKLIAKALEDVERCTRKKGGGRASFYDCNLCLSVAKDPVLTCCGHMFCWPCFYHLPYAYGNAKECPVCDGEVIETNITPIYGNSRGTFDSDVASSIVPPRPAAPRINSFRGFKAVFLYIPPSYLQTYRCIDRKLP</sequence>
<dbReference type="EC" id="2.3.2.27" evidence="6"/>
<comment type="subcellular location">
    <subcellularLocation>
        <location evidence="6">Endoplasmic reticulum membrane</location>
        <topology evidence="6">Single-pass type IV membrane protein</topology>
    </subcellularLocation>
</comment>
<keyword evidence="6" id="KW-0256">Endoplasmic reticulum</keyword>
<evidence type="ECO:0000256" key="3">
    <source>
        <dbReference type="ARBA" id="ARBA00022679"/>
    </source>
</evidence>
<evidence type="ECO:0000256" key="6">
    <source>
        <dbReference type="RuleBase" id="RU369090"/>
    </source>
</evidence>
<dbReference type="Pfam" id="PF14634">
    <property type="entry name" value="zf-RING_5"/>
    <property type="match status" value="1"/>
</dbReference>
<evidence type="ECO:0000313" key="8">
    <source>
        <dbReference type="EMBL" id="KAK7354437.1"/>
    </source>
</evidence>
<keyword evidence="6" id="KW-0479">Metal-binding</keyword>
<comment type="caution">
    <text evidence="8">The sequence shown here is derived from an EMBL/GenBank/DDBJ whole genome shotgun (WGS) entry which is preliminary data.</text>
</comment>
<dbReference type="GO" id="GO:0008270">
    <property type="term" value="F:zinc ion binding"/>
    <property type="evidence" value="ECO:0007669"/>
    <property type="project" value="UniProtKB-KW"/>
</dbReference>
<evidence type="ECO:0000259" key="7">
    <source>
        <dbReference type="PROSITE" id="PS50089"/>
    </source>
</evidence>